<evidence type="ECO:0000256" key="1">
    <source>
        <dbReference type="SAM" id="MobiDB-lite"/>
    </source>
</evidence>
<reference evidence="3" key="1">
    <citation type="submission" date="2017-12" db="EMBL/GenBank/DDBJ databases">
        <title>Draft genome sequence of Telmatospirillum siberiense 26-4b1T, an acidotolerant peatland alphaproteobacterium potentially involved in sulfur cycling.</title>
        <authorList>
            <person name="Hausmann B."/>
            <person name="Pjevac P."/>
            <person name="Schreck K."/>
            <person name="Herbold C.W."/>
            <person name="Daims H."/>
            <person name="Wagner M."/>
            <person name="Pester M."/>
            <person name="Loy A."/>
        </authorList>
    </citation>
    <scope>NUCLEOTIDE SEQUENCE [LARGE SCALE GENOMIC DNA]</scope>
    <source>
        <strain evidence="3">26-4b1</strain>
    </source>
</reference>
<feature type="region of interest" description="Disordered" evidence="1">
    <location>
        <begin position="120"/>
        <end position="145"/>
    </location>
</feature>
<feature type="compositionally biased region" description="Polar residues" evidence="1">
    <location>
        <begin position="120"/>
        <end position="130"/>
    </location>
</feature>
<dbReference type="RefSeq" id="WP_420824089.1">
    <property type="nucleotide sequence ID" value="NZ_PIUM01000054.1"/>
</dbReference>
<sequence length="192" mass="18831">LGHAAVGCAQAAASGGDCASGAAASGLSATATPVSVGLGFSSGLALSSAIGGAASSVTGGTFSQGAINGAYGYLYNSVGAAATSSVQDAGPTVPGSDQTQSLAGNVASDAAGLSEGFMSAEQNQNNNDTGKIQIAGTDGTPGNNQAQNAQVSAIVRILRLTPDQRQLLHQEISGQNYSYKEILQTAKDMFGK</sequence>
<evidence type="ECO:0000313" key="3">
    <source>
        <dbReference type="Proteomes" id="UP000233293"/>
    </source>
</evidence>
<accession>A0A2N3PM78</accession>
<gene>
    <name evidence="2" type="ORF">CWS72_26270</name>
</gene>
<name>A0A2N3PM78_9PROT</name>
<dbReference type="AlphaFoldDB" id="A0A2N3PM78"/>
<feature type="non-terminal residue" evidence="2">
    <location>
        <position position="1"/>
    </location>
</feature>
<dbReference type="EMBL" id="PIUM01000054">
    <property type="protein sequence ID" value="PKU21511.1"/>
    <property type="molecule type" value="Genomic_DNA"/>
</dbReference>
<dbReference type="Proteomes" id="UP000233293">
    <property type="component" value="Unassembled WGS sequence"/>
</dbReference>
<comment type="caution">
    <text evidence="2">The sequence shown here is derived from an EMBL/GenBank/DDBJ whole genome shotgun (WGS) entry which is preliminary data.</text>
</comment>
<organism evidence="2 3">
    <name type="scientific">Telmatospirillum siberiense</name>
    <dbReference type="NCBI Taxonomy" id="382514"/>
    <lineage>
        <taxon>Bacteria</taxon>
        <taxon>Pseudomonadati</taxon>
        <taxon>Pseudomonadota</taxon>
        <taxon>Alphaproteobacteria</taxon>
        <taxon>Rhodospirillales</taxon>
        <taxon>Rhodospirillaceae</taxon>
        <taxon>Telmatospirillum</taxon>
    </lineage>
</organism>
<proteinExistence type="predicted"/>
<evidence type="ECO:0000313" key="2">
    <source>
        <dbReference type="EMBL" id="PKU21511.1"/>
    </source>
</evidence>
<keyword evidence="3" id="KW-1185">Reference proteome</keyword>
<protein>
    <submittedName>
        <fullName evidence="2">Uncharacterized protein</fullName>
    </submittedName>
</protein>